<dbReference type="STRING" id="651182.TOL2_C34180"/>
<accession>K0NLF9</accession>
<dbReference type="KEGG" id="dto:TOL2_C34180"/>
<evidence type="ECO:0000313" key="1">
    <source>
        <dbReference type="EMBL" id="CCK81575.1"/>
    </source>
</evidence>
<evidence type="ECO:0000313" key="2">
    <source>
        <dbReference type="Proteomes" id="UP000007347"/>
    </source>
</evidence>
<dbReference type="HOGENOM" id="CLU_2915008_0_0_7"/>
<gene>
    <name evidence="1" type="ordered locus">TOL2_C34180</name>
</gene>
<organism evidence="1 2">
    <name type="scientific">Desulfobacula toluolica (strain DSM 7467 / Tol2)</name>
    <dbReference type="NCBI Taxonomy" id="651182"/>
    <lineage>
        <taxon>Bacteria</taxon>
        <taxon>Pseudomonadati</taxon>
        <taxon>Thermodesulfobacteriota</taxon>
        <taxon>Desulfobacteria</taxon>
        <taxon>Desulfobacterales</taxon>
        <taxon>Desulfobacteraceae</taxon>
        <taxon>Desulfobacula</taxon>
    </lineage>
</organism>
<dbReference type="Proteomes" id="UP000007347">
    <property type="component" value="Chromosome"/>
</dbReference>
<sequence>MGRQSDQDDPKVRRPAWYIVCILRGKENYNKILRKKKGCPGSFEINGPGVFYCLGPLNLII</sequence>
<proteinExistence type="predicted"/>
<keyword evidence="2" id="KW-1185">Reference proteome</keyword>
<name>K0NLF9_DESTT</name>
<reference evidence="1 2" key="1">
    <citation type="journal article" date="2013" name="Environ. Microbiol.">
        <title>Complete genome, catabolic sub-proteomes and key-metabolites of Desulfobacula toluolica Tol2, a marine, aromatic compound-degrading, sulfate-reducing bacterium.</title>
        <authorList>
            <person name="Wohlbrand L."/>
            <person name="Jacob J.H."/>
            <person name="Kube M."/>
            <person name="Mussmann M."/>
            <person name="Jarling R."/>
            <person name="Beck A."/>
            <person name="Amann R."/>
            <person name="Wilkes H."/>
            <person name="Reinhardt R."/>
            <person name="Rabus R."/>
        </authorList>
    </citation>
    <scope>NUCLEOTIDE SEQUENCE [LARGE SCALE GENOMIC DNA]</scope>
    <source>
        <strain evidence="2">DSM 7467 / Tol2</strain>
    </source>
</reference>
<dbReference type="AlphaFoldDB" id="K0NLF9"/>
<protein>
    <submittedName>
        <fullName evidence="1">Uncharacterized protein</fullName>
    </submittedName>
</protein>
<dbReference type="EMBL" id="FO203503">
    <property type="protein sequence ID" value="CCK81575.1"/>
    <property type="molecule type" value="Genomic_DNA"/>
</dbReference>